<dbReference type="PANTHER" id="PTHR37806">
    <property type="entry name" value="LMO0724 PROTEIN"/>
    <property type="match status" value="1"/>
</dbReference>
<feature type="domain" description="Peptidase C39-like" evidence="1">
    <location>
        <begin position="120"/>
        <end position="252"/>
    </location>
</feature>
<keyword evidence="3" id="KW-1185">Reference proteome</keyword>
<dbReference type="Gene3D" id="3.90.70.10">
    <property type="entry name" value="Cysteine proteinases"/>
    <property type="match status" value="1"/>
</dbReference>
<dbReference type="Proteomes" id="UP001597188">
    <property type="component" value="Unassembled WGS sequence"/>
</dbReference>
<proteinExistence type="predicted"/>
<sequence length="278" mass="31493">MINKWLLGISIGGLIGCGGVLVGQAATHYTVKPVSTTAKRAYLTASTIGKLYQFNGTNEHLTLKPVHQLANFPHTKWTRIKRSYLTKHGKTYLYYYVKNKTGKTGWVWHGYLKPTGMLKLNVPLIAQRPELPTGCEIVATTMMLQYAGSKATKLQVTKRVPRSTNPNYGFVNSPYNNRGHGHYVYPEGLLTTVKHYLGTAVDLTGSRLPQLKRQLNNDHPVVTWMAGLDGFNTHSVTVTGYSKTRIRYNDPWTNRKTSLTNAQFLKYWQRNHYRALSY</sequence>
<dbReference type="InterPro" id="IPR039564">
    <property type="entry name" value="Peptidase_C39-like"/>
</dbReference>
<organism evidence="2 3">
    <name type="scientific">Lactiplantibacillus songbeiensis</name>
    <dbReference type="NCBI Taxonomy" id="2559920"/>
    <lineage>
        <taxon>Bacteria</taxon>
        <taxon>Bacillati</taxon>
        <taxon>Bacillota</taxon>
        <taxon>Bacilli</taxon>
        <taxon>Lactobacillales</taxon>
        <taxon>Lactobacillaceae</taxon>
        <taxon>Lactiplantibacillus</taxon>
    </lineage>
</organism>
<dbReference type="RefSeq" id="WP_137635865.1">
    <property type="nucleotide sequence ID" value="NZ_BJDL01000028.1"/>
</dbReference>
<dbReference type="PROSITE" id="PS51257">
    <property type="entry name" value="PROKAR_LIPOPROTEIN"/>
    <property type="match status" value="1"/>
</dbReference>
<protein>
    <submittedName>
        <fullName evidence="2">C39 family peptidase</fullName>
    </submittedName>
</protein>
<evidence type="ECO:0000313" key="2">
    <source>
        <dbReference type="EMBL" id="MFD1421548.1"/>
    </source>
</evidence>
<accession>A0ABW4C3V6</accession>
<name>A0ABW4C3V6_9LACO</name>
<reference evidence="3" key="1">
    <citation type="journal article" date="2019" name="Int. J. Syst. Evol. Microbiol.">
        <title>The Global Catalogue of Microorganisms (GCM) 10K type strain sequencing project: providing services to taxonomists for standard genome sequencing and annotation.</title>
        <authorList>
            <consortium name="The Broad Institute Genomics Platform"/>
            <consortium name="The Broad Institute Genome Sequencing Center for Infectious Disease"/>
            <person name="Wu L."/>
            <person name="Ma J."/>
        </authorList>
    </citation>
    <scope>NUCLEOTIDE SEQUENCE [LARGE SCALE GENOMIC DNA]</scope>
    <source>
        <strain evidence="3">CCM 8931</strain>
    </source>
</reference>
<dbReference type="PANTHER" id="PTHR37806:SF1">
    <property type="entry name" value="PEPTIDASE C39-LIKE DOMAIN-CONTAINING PROTEIN"/>
    <property type="match status" value="1"/>
</dbReference>
<evidence type="ECO:0000313" key="3">
    <source>
        <dbReference type="Proteomes" id="UP001597188"/>
    </source>
</evidence>
<gene>
    <name evidence="2" type="ORF">ACFQ5L_11400</name>
</gene>
<dbReference type="Pfam" id="PF13529">
    <property type="entry name" value="Peptidase_C39_2"/>
    <property type="match status" value="1"/>
</dbReference>
<comment type="caution">
    <text evidence="2">The sequence shown here is derived from an EMBL/GenBank/DDBJ whole genome shotgun (WGS) entry which is preliminary data.</text>
</comment>
<dbReference type="EMBL" id="JBHTOJ010000042">
    <property type="protein sequence ID" value="MFD1421548.1"/>
    <property type="molecule type" value="Genomic_DNA"/>
</dbReference>
<evidence type="ECO:0000259" key="1">
    <source>
        <dbReference type="Pfam" id="PF13529"/>
    </source>
</evidence>